<evidence type="ECO:0000313" key="1">
    <source>
        <dbReference type="EMBL" id="KAH6945898.1"/>
    </source>
</evidence>
<dbReference type="Proteomes" id="UP000821845">
    <property type="component" value="Chromosome 1"/>
</dbReference>
<comment type="caution">
    <text evidence="1">The sequence shown here is derived from an EMBL/GenBank/DDBJ whole genome shotgun (WGS) entry which is preliminary data.</text>
</comment>
<reference evidence="1" key="1">
    <citation type="submission" date="2020-05" db="EMBL/GenBank/DDBJ databases">
        <title>Large-scale comparative analyses of tick genomes elucidate their genetic diversity and vector capacities.</title>
        <authorList>
            <person name="Jia N."/>
            <person name="Wang J."/>
            <person name="Shi W."/>
            <person name="Du L."/>
            <person name="Sun Y."/>
            <person name="Zhan W."/>
            <person name="Jiang J."/>
            <person name="Wang Q."/>
            <person name="Zhang B."/>
            <person name="Ji P."/>
            <person name="Sakyi L.B."/>
            <person name="Cui X."/>
            <person name="Yuan T."/>
            <person name="Jiang B."/>
            <person name="Yang W."/>
            <person name="Lam T.T.-Y."/>
            <person name="Chang Q."/>
            <person name="Ding S."/>
            <person name="Wang X."/>
            <person name="Zhu J."/>
            <person name="Ruan X."/>
            <person name="Zhao L."/>
            <person name="Wei J."/>
            <person name="Que T."/>
            <person name="Du C."/>
            <person name="Cheng J."/>
            <person name="Dai P."/>
            <person name="Han X."/>
            <person name="Huang E."/>
            <person name="Gao Y."/>
            <person name="Liu J."/>
            <person name="Shao H."/>
            <person name="Ye R."/>
            <person name="Li L."/>
            <person name="Wei W."/>
            <person name="Wang X."/>
            <person name="Wang C."/>
            <person name="Yang T."/>
            <person name="Huo Q."/>
            <person name="Li W."/>
            <person name="Guo W."/>
            <person name="Chen H."/>
            <person name="Zhou L."/>
            <person name="Ni X."/>
            <person name="Tian J."/>
            <person name="Zhou Y."/>
            <person name="Sheng Y."/>
            <person name="Liu T."/>
            <person name="Pan Y."/>
            <person name="Xia L."/>
            <person name="Li J."/>
            <person name="Zhao F."/>
            <person name="Cao W."/>
        </authorList>
    </citation>
    <scope>NUCLEOTIDE SEQUENCE</scope>
    <source>
        <strain evidence="1">Hyas-2018</strain>
    </source>
</reference>
<protein>
    <submittedName>
        <fullName evidence="1">Uncharacterized protein</fullName>
    </submittedName>
</protein>
<accession>A0ACB7TFN8</accession>
<sequence>MKVKKQIHGLSALSAESGGERGLLRAPETSGALGGHGSGALRTEPGMARRKALDPRARGPSSLFLLSEDNLLRRYTKFFIEWPYPFLSLVNGVLEQERASS</sequence>
<proteinExistence type="predicted"/>
<gene>
    <name evidence="1" type="ORF">HPB50_010552</name>
</gene>
<evidence type="ECO:0000313" key="2">
    <source>
        <dbReference type="Proteomes" id="UP000821845"/>
    </source>
</evidence>
<keyword evidence="2" id="KW-1185">Reference proteome</keyword>
<name>A0ACB7TFN8_HYAAI</name>
<dbReference type="EMBL" id="CM023481">
    <property type="protein sequence ID" value="KAH6945898.1"/>
    <property type="molecule type" value="Genomic_DNA"/>
</dbReference>
<organism evidence="1 2">
    <name type="scientific">Hyalomma asiaticum</name>
    <name type="common">Tick</name>
    <dbReference type="NCBI Taxonomy" id="266040"/>
    <lineage>
        <taxon>Eukaryota</taxon>
        <taxon>Metazoa</taxon>
        <taxon>Ecdysozoa</taxon>
        <taxon>Arthropoda</taxon>
        <taxon>Chelicerata</taxon>
        <taxon>Arachnida</taxon>
        <taxon>Acari</taxon>
        <taxon>Parasitiformes</taxon>
        <taxon>Ixodida</taxon>
        <taxon>Ixodoidea</taxon>
        <taxon>Ixodidae</taxon>
        <taxon>Hyalomminae</taxon>
        <taxon>Hyalomma</taxon>
    </lineage>
</organism>